<dbReference type="Gene3D" id="2.40.128.690">
    <property type="entry name" value="YycH protein, domain 3-like"/>
    <property type="match status" value="1"/>
</dbReference>
<name>A0A2S0JUR2_LYSSH</name>
<evidence type="ECO:0000313" key="3">
    <source>
        <dbReference type="EMBL" id="AVK94877.1"/>
    </source>
</evidence>
<evidence type="ECO:0000256" key="1">
    <source>
        <dbReference type="SAM" id="Phobius"/>
    </source>
</evidence>
<feature type="domain" description="Regulatory protein YycH-like" evidence="2">
    <location>
        <begin position="39"/>
        <end position="256"/>
    </location>
</feature>
<dbReference type="Proteomes" id="UP000255295">
    <property type="component" value="Unassembled WGS sequence"/>
</dbReference>
<evidence type="ECO:0000313" key="6">
    <source>
        <dbReference type="Proteomes" id="UP000255295"/>
    </source>
</evidence>
<feature type="transmembrane region" description="Helical" evidence="1">
    <location>
        <begin position="7"/>
        <end position="25"/>
    </location>
</feature>
<dbReference type="AlphaFoldDB" id="A0A2S0JUR2"/>
<keyword evidence="1" id="KW-0812">Transmembrane</keyword>
<keyword evidence="1" id="KW-1133">Transmembrane helix</keyword>
<protein>
    <submittedName>
        <fullName evidence="3">Transcriptional regulator</fullName>
    </submittedName>
    <submittedName>
        <fullName evidence="4">YycI protein</fullName>
    </submittedName>
</protein>
<reference evidence="3 5" key="1">
    <citation type="submission" date="2017-03" db="EMBL/GenBank/DDBJ databases">
        <title>The whole genome sequencing and assembly of Lysinibacillus sphaericus DSM 28T strain.</title>
        <authorList>
            <person name="Lee Y.-J."/>
            <person name="Yi H."/>
            <person name="Bahn Y.-S."/>
            <person name="Kim J.F."/>
            <person name="Lee D.-W."/>
        </authorList>
    </citation>
    <scope>NUCLEOTIDE SEQUENCE [LARGE SCALE GENOMIC DNA]</scope>
    <source>
        <strain evidence="3 5">DSM 28</strain>
    </source>
</reference>
<dbReference type="InterPro" id="IPR018604">
    <property type="entry name" value="YycI-like"/>
</dbReference>
<dbReference type="Proteomes" id="UP000238825">
    <property type="component" value="Chromosome"/>
</dbReference>
<organism evidence="3 5">
    <name type="scientific">Lysinibacillus sphaericus</name>
    <name type="common">Bacillus sphaericus</name>
    <dbReference type="NCBI Taxonomy" id="1421"/>
    <lineage>
        <taxon>Bacteria</taxon>
        <taxon>Bacillati</taxon>
        <taxon>Bacillota</taxon>
        <taxon>Bacilli</taxon>
        <taxon>Bacillales</taxon>
        <taxon>Bacillaceae</taxon>
        <taxon>Lysinibacillus</taxon>
    </lineage>
</organism>
<evidence type="ECO:0000313" key="4">
    <source>
        <dbReference type="EMBL" id="SUV19997.1"/>
    </source>
</evidence>
<dbReference type="GO" id="GO:0016020">
    <property type="term" value="C:membrane"/>
    <property type="evidence" value="ECO:0007669"/>
    <property type="project" value="InterPro"/>
</dbReference>
<keyword evidence="1" id="KW-0472">Membrane</keyword>
<dbReference type="Pfam" id="PF09648">
    <property type="entry name" value="YycI"/>
    <property type="match status" value="1"/>
</dbReference>
<dbReference type="GeneID" id="48274656"/>
<sequence>MDWNRTKSIFIVVFLILNIFLYSLYVNRYNEAQSVEVTGEKTIDARLKEDNITYGILPNNVETATFITGKVHTFTAADFTNPNHRVNNLDAKLEGKEAHVILVNPVKLRNVNDDASFTEFVQANIKEGSSYGLWKVNREERVAIFFQKTNNRMLYYNKSGLLKIQWNANDEVTMYEQTMLDNIEEVEQQQSVLPPIQVVQALYAKGLLKPDSHVDKMQLGYSTLVYLTQTQVLLPTWEVRVKLEDGEMEEYFVDAVEGKIIEIQEDKQEVEEEDWGV</sequence>
<proteinExistence type="predicted"/>
<dbReference type="EMBL" id="UFSZ01000001">
    <property type="protein sequence ID" value="SUV19997.1"/>
    <property type="molecule type" value="Genomic_DNA"/>
</dbReference>
<evidence type="ECO:0000313" key="5">
    <source>
        <dbReference type="Proteomes" id="UP000238825"/>
    </source>
</evidence>
<accession>A0A2S0JUR2</accession>
<evidence type="ECO:0000259" key="2">
    <source>
        <dbReference type="Pfam" id="PF09648"/>
    </source>
</evidence>
<dbReference type="RefSeq" id="WP_024364331.1">
    <property type="nucleotide sequence ID" value="NZ_BJNS01000035.1"/>
</dbReference>
<dbReference type="EMBL" id="CP019980">
    <property type="protein sequence ID" value="AVK94877.1"/>
    <property type="molecule type" value="Genomic_DNA"/>
</dbReference>
<reference evidence="4 6" key="2">
    <citation type="submission" date="2018-06" db="EMBL/GenBank/DDBJ databases">
        <authorList>
            <consortium name="Pathogen Informatics"/>
            <person name="Doyle S."/>
        </authorList>
    </citation>
    <scope>NUCLEOTIDE SEQUENCE [LARGE SCALE GENOMIC DNA]</scope>
    <source>
        <strain evidence="4 6">NCTC10338</strain>
    </source>
</reference>
<gene>
    <name evidence="4" type="primary">yycI</name>
    <name evidence="3" type="ORF">LS41612_00495</name>
    <name evidence="4" type="ORF">NCTC10338_04708</name>
</gene>